<dbReference type="RefSeq" id="XP_043171386.1">
    <property type="nucleotide sequence ID" value="XM_043315451.1"/>
</dbReference>
<dbReference type="AlphaFoldDB" id="A0A8J2N250"/>
<protein>
    <submittedName>
        <fullName evidence="2">Uncharacterized protein</fullName>
    </submittedName>
</protein>
<dbReference type="Proteomes" id="UP000676310">
    <property type="component" value="Unassembled WGS sequence"/>
</dbReference>
<dbReference type="EMBL" id="CAJRGZ010000022">
    <property type="protein sequence ID" value="CAG5174610.1"/>
    <property type="molecule type" value="Genomic_DNA"/>
</dbReference>
<proteinExistence type="predicted"/>
<name>A0A8J2N250_9PLEO</name>
<dbReference type="GeneID" id="67019865"/>
<feature type="compositionally biased region" description="Low complexity" evidence="1">
    <location>
        <begin position="34"/>
        <end position="53"/>
    </location>
</feature>
<accession>A0A8J2N250</accession>
<feature type="region of interest" description="Disordered" evidence="1">
    <location>
        <begin position="34"/>
        <end position="54"/>
    </location>
</feature>
<gene>
    <name evidence="2" type="ORF">ALTATR162_LOCUS7822</name>
</gene>
<reference evidence="2" key="1">
    <citation type="submission" date="2021-05" db="EMBL/GenBank/DDBJ databases">
        <authorList>
            <person name="Stam R."/>
        </authorList>
    </citation>
    <scope>NUCLEOTIDE SEQUENCE</scope>
    <source>
        <strain evidence="2">CS162</strain>
    </source>
</reference>
<evidence type="ECO:0000313" key="2">
    <source>
        <dbReference type="EMBL" id="CAG5174610.1"/>
    </source>
</evidence>
<comment type="caution">
    <text evidence="2">The sequence shown here is derived from an EMBL/GenBank/DDBJ whole genome shotgun (WGS) entry which is preliminary data.</text>
</comment>
<sequence length="110" mass="11757">MEQKKSKPGLLSRVFTRKGATVLSAGGQVPAASVGGSAASGAFSGSNNSAATSENLKKTSVEFNDYLKEVDTADLENHSHSVLKMTRWLEKQQAYSNSGFQPNGLRDFTM</sequence>
<evidence type="ECO:0000313" key="3">
    <source>
        <dbReference type="Proteomes" id="UP000676310"/>
    </source>
</evidence>
<keyword evidence="3" id="KW-1185">Reference proteome</keyword>
<organism evidence="2 3">
    <name type="scientific">Alternaria atra</name>
    <dbReference type="NCBI Taxonomy" id="119953"/>
    <lineage>
        <taxon>Eukaryota</taxon>
        <taxon>Fungi</taxon>
        <taxon>Dikarya</taxon>
        <taxon>Ascomycota</taxon>
        <taxon>Pezizomycotina</taxon>
        <taxon>Dothideomycetes</taxon>
        <taxon>Pleosporomycetidae</taxon>
        <taxon>Pleosporales</taxon>
        <taxon>Pleosporineae</taxon>
        <taxon>Pleosporaceae</taxon>
        <taxon>Alternaria</taxon>
        <taxon>Alternaria sect. Ulocladioides</taxon>
    </lineage>
</organism>
<evidence type="ECO:0000256" key="1">
    <source>
        <dbReference type="SAM" id="MobiDB-lite"/>
    </source>
</evidence>